<organism evidence="2 3">
    <name type="scientific">Steroidobacter agaridevorans</name>
    <dbReference type="NCBI Taxonomy" id="2695856"/>
    <lineage>
        <taxon>Bacteria</taxon>
        <taxon>Pseudomonadati</taxon>
        <taxon>Pseudomonadota</taxon>
        <taxon>Gammaproteobacteria</taxon>
        <taxon>Steroidobacterales</taxon>
        <taxon>Steroidobacteraceae</taxon>
        <taxon>Steroidobacter</taxon>
    </lineage>
</organism>
<dbReference type="InterPro" id="IPR051686">
    <property type="entry name" value="Lipoprotein_DolP"/>
</dbReference>
<evidence type="ECO:0000313" key="3">
    <source>
        <dbReference type="Proteomes" id="UP000445000"/>
    </source>
</evidence>
<dbReference type="EMBL" id="BLJN01000002">
    <property type="protein sequence ID" value="GFE80685.1"/>
    <property type="molecule type" value="Genomic_DNA"/>
</dbReference>
<reference evidence="3" key="1">
    <citation type="submission" date="2020-01" db="EMBL/GenBank/DDBJ databases">
        <title>'Steroidobacter agaridevorans' sp. nov., agar-degrading bacteria isolated from rhizosphere soils.</title>
        <authorList>
            <person name="Ikenaga M."/>
            <person name="Kataoka M."/>
            <person name="Murouchi A."/>
            <person name="Katsuragi S."/>
            <person name="Sakai M."/>
        </authorList>
    </citation>
    <scope>NUCLEOTIDE SEQUENCE [LARGE SCALE GENOMIC DNA]</scope>
    <source>
        <strain evidence="3">YU21-B</strain>
    </source>
</reference>
<dbReference type="RefSeq" id="WP_161812339.1">
    <property type="nucleotide sequence ID" value="NZ_BLJN01000002.1"/>
</dbReference>
<comment type="caution">
    <text evidence="2">The sequence shown here is derived from an EMBL/GenBank/DDBJ whole genome shotgun (WGS) entry which is preliminary data.</text>
</comment>
<dbReference type="Proteomes" id="UP000445000">
    <property type="component" value="Unassembled WGS sequence"/>
</dbReference>
<protein>
    <recommendedName>
        <fullName evidence="1">BON domain-containing protein</fullName>
    </recommendedName>
</protein>
<dbReference type="AlphaFoldDB" id="A0A829YBY4"/>
<evidence type="ECO:0000313" key="2">
    <source>
        <dbReference type="EMBL" id="GFE80685.1"/>
    </source>
</evidence>
<evidence type="ECO:0000259" key="1">
    <source>
        <dbReference type="PROSITE" id="PS50914"/>
    </source>
</evidence>
<dbReference type="PANTHER" id="PTHR34606:SF15">
    <property type="entry name" value="BON DOMAIN-CONTAINING PROTEIN"/>
    <property type="match status" value="1"/>
</dbReference>
<dbReference type="PROSITE" id="PS50914">
    <property type="entry name" value="BON"/>
    <property type="match status" value="1"/>
</dbReference>
<sequence>MSTQQSTREAITDGVITAKVRAALGEDSITASYDIRVETLAGIVELSGFVGTDIVRIEALHVTEHVHGVLRVQDLLDVRSCD</sequence>
<keyword evidence="3" id="KW-1185">Reference proteome</keyword>
<dbReference type="Gene3D" id="3.30.1340.30">
    <property type="match status" value="1"/>
</dbReference>
<accession>A0A829YBY4</accession>
<dbReference type="PANTHER" id="PTHR34606">
    <property type="entry name" value="BON DOMAIN-CONTAINING PROTEIN"/>
    <property type="match status" value="1"/>
</dbReference>
<name>A0A829YBY4_9GAMM</name>
<gene>
    <name evidence="2" type="ORF">GCM10011487_26850</name>
</gene>
<dbReference type="InterPro" id="IPR007055">
    <property type="entry name" value="BON_dom"/>
</dbReference>
<dbReference type="Pfam" id="PF04972">
    <property type="entry name" value="BON"/>
    <property type="match status" value="1"/>
</dbReference>
<feature type="domain" description="BON" evidence="1">
    <location>
        <begin position="12"/>
        <end position="80"/>
    </location>
</feature>
<proteinExistence type="predicted"/>